<evidence type="ECO:0000256" key="2">
    <source>
        <dbReference type="SAM" id="Phobius"/>
    </source>
</evidence>
<sequence>MSDSDEDSGNVTALVPPNEGTVPLPSSEINTNGDALGATTITTSTTTSTSTAYASTSTIVAPLDILLTTAASSSTQNITTSRHKPNIAIIIVPVVLAVVLTISLLQLFLLRRRRQQRSRNAEIMPVPVYFSQAPAPLGYSQTDLKKGLGSHAASETDLGGKVKVKDVGKAISVVGGAKKDTGGEGRERKGSMYSIRSTSASSTASTAIGPQMNYAYGSQTSLIPDPGKHHLFSSIISVLIPFILPILADLFPPPFTLSLILLYPFFFFNLPFSFHYHLIPYPTRFPPSHPSLPLP</sequence>
<feature type="region of interest" description="Disordered" evidence="1">
    <location>
        <begin position="1"/>
        <end position="36"/>
    </location>
</feature>
<evidence type="ECO:0000256" key="1">
    <source>
        <dbReference type="SAM" id="MobiDB-lite"/>
    </source>
</evidence>
<accession>A0A0C9VZU4</accession>
<gene>
    <name evidence="3" type="ORF">M422DRAFT_779288</name>
</gene>
<evidence type="ECO:0000313" key="3">
    <source>
        <dbReference type="EMBL" id="KIJ44645.1"/>
    </source>
</evidence>
<keyword evidence="2" id="KW-0812">Transmembrane</keyword>
<keyword evidence="4" id="KW-1185">Reference proteome</keyword>
<keyword evidence="2" id="KW-1133">Transmembrane helix</keyword>
<feature type="transmembrane region" description="Helical" evidence="2">
    <location>
        <begin position="231"/>
        <end position="248"/>
    </location>
</feature>
<feature type="transmembrane region" description="Helical" evidence="2">
    <location>
        <begin position="260"/>
        <end position="279"/>
    </location>
</feature>
<feature type="transmembrane region" description="Helical" evidence="2">
    <location>
        <begin position="87"/>
        <end position="110"/>
    </location>
</feature>
<protein>
    <submittedName>
        <fullName evidence="3">Unplaced genomic scaffold SPHSTscaffold_41, whole genome shotgun sequence</fullName>
    </submittedName>
</protein>
<name>A0A0C9VZU4_SPHS4</name>
<keyword evidence="2" id="KW-0472">Membrane</keyword>
<dbReference type="EMBL" id="KN837116">
    <property type="protein sequence ID" value="KIJ44645.1"/>
    <property type="molecule type" value="Genomic_DNA"/>
</dbReference>
<dbReference type="AlphaFoldDB" id="A0A0C9VZU4"/>
<dbReference type="Proteomes" id="UP000054279">
    <property type="component" value="Unassembled WGS sequence"/>
</dbReference>
<proteinExistence type="predicted"/>
<organism evidence="3 4">
    <name type="scientific">Sphaerobolus stellatus (strain SS14)</name>
    <dbReference type="NCBI Taxonomy" id="990650"/>
    <lineage>
        <taxon>Eukaryota</taxon>
        <taxon>Fungi</taxon>
        <taxon>Dikarya</taxon>
        <taxon>Basidiomycota</taxon>
        <taxon>Agaricomycotina</taxon>
        <taxon>Agaricomycetes</taxon>
        <taxon>Phallomycetidae</taxon>
        <taxon>Geastrales</taxon>
        <taxon>Sphaerobolaceae</taxon>
        <taxon>Sphaerobolus</taxon>
    </lineage>
</organism>
<dbReference type="HOGENOM" id="CLU_943886_0_0_1"/>
<reference evidence="3 4" key="1">
    <citation type="submission" date="2014-06" db="EMBL/GenBank/DDBJ databases">
        <title>Evolutionary Origins and Diversification of the Mycorrhizal Mutualists.</title>
        <authorList>
            <consortium name="DOE Joint Genome Institute"/>
            <consortium name="Mycorrhizal Genomics Consortium"/>
            <person name="Kohler A."/>
            <person name="Kuo A."/>
            <person name="Nagy L.G."/>
            <person name="Floudas D."/>
            <person name="Copeland A."/>
            <person name="Barry K.W."/>
            <person name="Cichocki N."/>
            <person name="Veneault-Fourrey C."/>
            <person name="LaButti K."/>
            <person name="Lindquist E.A."/>
            <person name="Lipzen A."/>
            <person name="Lundell T."/>
            <person name="Morin E."/>
            <person name="Murat C."/>
            <person name="Riley R."/>
            <person name="Ohm R."/>
            <person name="Sun H."/>
            <person name="Tunlid A."/>
            <person name="Henrissat B."/>
            <person name="Grigoriev I.V."/>
            <person name="Hibbett D.S."/>
            <person name="Martin F."/>
        </authorList>
    </citation>
    <scope>NUCLEOTIDE SEQUENCE [LARGE SCALE GENOMIC DNA]</scope>
    <source>
        <strain evidence="3 4">SS14</strain>
    </source>
</reference>
<evidence type="ECO:0000313" key="4">
    <source>
        <dbReference type="Proteomes" id="UP000054279"/>
    </source>
</evidence>